<dbReference type="PANTHER" id="PTHR43685">
    <property type="entry name" value="GLYCOSYLTRANSFERASE"/>
    <property type="match status" value="1"/>
</dbReference>
<name>A0ABS7ZCF1_9MICO</name>
<keyword evidence="2" id="KW-0328">Glycosyltransferase</keyword>
<dbReference type="Gene3D" id="3.40.50.2000">
    <property type="entry name" value="Glycogen Phosphorylase B"/>
    <property type="match status" value="1"/>
</dbReference>
<comment type="caution">
    <text evidence="2">The sequence shown here is derived from an EMBL/GenBank/DDBJ whole genome shotgun (WGS) entry which is preliminary data.</text>
</comment>
<feature type="domain" description="Glycosyltransferase 2-like" evidence="1">
    <location>
        <begin position="222"/>
        <end position="348"/>
    </location>
</feature>
<keyword evidence="2" id="KW-0808">Transferase</keyword>
<evidence type="ECO:0000259" key="1">
    <source>
        <dbReference type="Pfam" id="PF00535"/>
    </source>
</evidence>
<evidence type="ECO:0000313" key="3">
    <source>
        <dbReference type="Proteomes" id="UP001319870"/>
    </source>
</evidence>
<dbReference type="Proteomes" id="UP001319870">
    <property type="component" value="Unassembled WGS sequence"/>
</dbReference>
<proteinExistence type="predicted"/>
<evidence type="ECO:0000313" key="2">
    <source>
        <dbReference type="EMBL" id="MCA5892728.1"/>
    </source>
</evidence>
<dbReference type="EMBL" id="JAIXCQ010000003">
    <property type="protein sequence ID" value="MCA5892728.1"/>
    <property type="molecule type" value="Genomic_DNA"/>
</dbReference>
<gene>
    <name evidence="2" type="ORF">LEP48_05090</name>
</gene>
<dbReference type="PANTHER" id="PTHR43685:SF2">
    <property type="entry name" value="GLYCOSYLTRANSFERASE 2-LIKE DOMAIN-CONTAINING PROTEIN"/>
    <property type="match status" value="1"/>
</dbReference>
<dbReference type="RefSeq" id="WP_225564505.1">
    <property type="nucleotide sequence ID" value="NZ_JAIXCQ010000003.1"/>
</dbReference>
<sequence>MVNELTASAQGVSFGVDPEVVRAHADLFRTRRGGVDRLVATALRTRSYDCRQVIAAVIDPELSLPDLVAQVREARVPHGDDLETAAQALAGLARVFALQSLLPTDRADAIALYRAAGTLQPYTAWKRVDVLTFAQLLLEAGELDDGDHDRVLGRVTRLERHFLRADLEARRTPAEREGWLSHVNAALESLGVAPVALRSPAAAFDDLTGAAPLPPVEGPLVTVIMPAYEPGDEIFTAARSILEQTWSHLELIVVDDGSGAQFSTVFADVAELDPRVTVLRNALHDDGATTCDGALRAAHGDLVTFQSADGWSHPERLAHQAQALLDDTDVPYTRVRAARCRTDLSFTRLGYGTVSDDADSLMFRRATLQRLEESGPHANTAARLGEHLDEAFPGEGRTLNTLLAFARDVERRSTTFPLPRAGSGTDERAHFDVVFAGDWRRFGGPQRSMLEEIGALVPAGLRIGVMQIEALRFATTRDEPLCAAVRELIADGVVHLVNLDDPVMIDVLLIRYPPVLEFLSSVLPTAQAATVVIVANQVPIESDGTDRRYTVADCDAHARAMFGIEPYWLPQGPLVRTAIEAEGAPAGLLPYDNPGIIDVDAWSTPRQRLRGVRPVIGRVSRDAALKWPSDPDELLEIYPVTPDVDVRIMGGRRTVTAVLGAVPAEWLVFDINEVPPRTVLNQIDFFVYFHHPVLQEAFGRVILEALAAGCVVILPHHFEPVFGDAALYCTPSEVQDLVRRYHADPPLYRAQARRGQTAARDQNGHEHFRELVKNLAALPTLAGAR</sequence>
<dbReference type="InterPro" id="IPR050834">
    <property type="entry name" value="Glycosyltransf_2"/>
</dbReference>
<organism evidence="2 3">
    <name type="scientific">Isoptericola luteus</name>
    <dbReference type="NCBI Taxonomy" id="2879484"/>
    <lineage>
        <taxon>Bacteria</taxon>
        <taxon>Bacillati</taxon>
        <taxon>Actinomycetota</taxon>
        <taxon>Actinomycetes</taxon>
        <taxon>Micrococcales</taxon>
        <taxon>Promicromonosporaceae</taxon>
        <taxon>Isoptericola</taxon>
    </lineage>
</organism>
<dbReference type="EC" id="2.4.-.-" evidence="2"/>
<dbReference type="InterPro" id="IPR029044">
    <property type="entry name" value="Nucleotide-diphossugar_trans"/>
</dbReference>
<dbReference type="GO" id="GO:0016757">
    <property type="term" value="F:glycosyltransferase activity"/>
    <property type="evidence" value="ECO:0007669"/>
    <property type="project" value="UniProtKB-KW"/>
</dbReference>
<keyword evidence="3" id="KW-1185">Reference proteome</keyword>
<reference evidence="2 3" key="1">
    <citation type="submission" date="2021-09" db="EMBL/GenBank/DDBJ databases">
        <title>Isoptericola luteus sp. nov., a novel bacterium isolated from Harbin, the capital city of Heilongjiang province.</title>
        <authorList>
            <person name="Li J."/>
        </authorList>
    </citation>
    <scope>NUCLEOTIDE SEQUENCE [LARGE SCALE GENOMIC DNA]</scope>
    <source>
        <strain evidence="2 3">NEAU-Y5</strain>
    </source>
</reference>
<dbReference type="CDD" id="cd00761">
    <property type="entry name" value="Glyco_tranf_GTA_type"/>
    <property type="match status" value="1"/>
</dbReference>
<dbReference type="SUPFAM" id="SSF53448">
    <property type="entry name" value="Nucleotide-diphospho-sugar transferases"/>
    <property type="match status" value="1"/>
</dbReference>
<protein>
    <submittedName>
        <fullName evidence="2">Glycosyltransferase</fullName>
        <ecNumber evidence="2">2.4.-.-</ecNumber>
    </submittedName>
</protein>
<dbReference type="SUPFAM" id="SSF53756">
    <property type="entry name" value="UDP-Glycosyltransferase/glycogen phosphorylase"/>
    <property type="match status" value="1"/>
</dbReference>
<dbReference type="InterPro" id="IPR001173">
    <property type="entry name" value="Glyco_trans_2-like"/>
</dbReference>
<dbReference type="Gene3D" id="3.90.550.10">
    <property type="entry name" value="Spore Coat Polysaccharide Biosynthesis Protein SpsA, Chain A"/>
    <property type="match status" value="1"/>
</dbReference>
<dbReference type="Pfam" id="PF00535">
    <property type="entry name" value="Glycos_transf_2"/>
    <property type="match status" value="1"/>
</dbReference>
<accession>A0ABS7ZCF1</accession>